<reference evidence="3" key="1">
    <citation type="journal article" date="2016" name="Genome Announc.">
        <title>Genome sequence of Ustilaginoidea virens IPU010, a rice pathogenic fungus causing false smut.</title>
        <authorList>
            <person name="Kumagai T."/>
            <person name="Ishii T."/>
            <person name="Terai G."/>
            <person name="Umemura M."/>
            <person name="Machida M."/>
            <person name="Asai K."/>
        </authorList>
    </citation>
    <scope>NUCLEOTIDE SEQUENCE [LARGE SCALE GENOMIC DNA]</scope>
    <source>
        <strain evidence="3">IPU010</strain>
    </source>
</reference>
<feature type="compositionally biased region" description="Polar residues" evidence="1">
    <location>
        <begin position="12"/>
        <end position="24"/>
    </location>
</feature>
<dbReference type="AlphaFoldDB" id="A0A1B5L150"/>
<evidence type="ECO:0000313" key="2">
    <source>
        <dbReference type="EMBL" id="GAO17130.1"/>
    </source>
</evidence>
<evidence type="ECO:0000256" key="1">
    <source>
        <dbReference type="SAM" id="MobiDB-lite"/>
    </source>
</evidence>
<accession>A0A1B5L150</accession>
<feature type="region of interest" description="Disordered" evidence="1">
    <location>
        <begin position="103"/>
        <end position="170"/>
    </location>
</feature>
<gene>
    <name evidence="2" type="ORF">UVI_02026630</name>
</gene>
<proteinExistence type="predicted"/>
<dbReference type="EMBL" id="BBTG02000011">
    <property type="protein sequence ID" value="GAO17130.1"/>
    <property type="molecule type" value="Genomic_DNA"/>
</dbReference>
<evidence type="ECO:0000313" key="3">
    <source>
        <dbReference type="Proteomes" id="UP000054053"/>
    </source>
</evidence>
<feature type="region of interest" description="Disordered" evidence="1">
    <location>
        <begin position="40"/>
        <end position="85"/>
    </location>
</feature>
<feature type="region of interest" description="Disordered" evidence="1">
    <location>
        <begin position="1"/>
        <end position="25"/>
    </location>
</feature>
<dbReference type="Proteomes" id="UP000054053">
    <property type="component" value="Unassembled WGS sequence"/>
</dbReference>
<protein>
    <submittedName>
        <fullName evidence="2">Uncharacterized protein</fullName>
    </submittedName>
</protein>
<comment type="caution">
    <text evidence="2">The sequence shown here is derived from an EMBL/GenBank/DDBJ whole genome shotgun (WGS) entry which is preliminary data.</text>
</comment>
<name>A0A1B5L150_USTVR</name>
<organism evidence="2 3">
    <name type="scientific">Ustilaginoidea virens</name>
    <name type="common">Rice false smut fungus</name>
    <name type="synonym">Villosiclava virens</name>
    <dbReference type="NCBI Taxonomy" id="1159556"/>
    <lineage>
        <taxon>Eukaryota</taxon>
        <taxon>Fungi</taxon>
        <taxon>Dikarya</taxon>
        <taxon>Ascomycota</taxon>
        <taxon>Pezizomycotina</taxon>
        <taxon>Sordariomycetes</taxon>
        <taxon>Hypocreomycetidae</taxon>
        <taxon>Hypocreales</taxon>
        <taxon>Clavicipitaceae</taxon>
        <taxon>Ustilaginoidea</taxon>
    </lineage>
</organism>
<sequence>MTLPSGPGVAQHGSTVSSCFQPRTKTGCRSVKSIVAWLESSRNPPWTAPRGAVANLPHDLSTSSISSSRGLQRRNRSASEASDVEEDSLTYLGYREYFGGAPLGRCLDRQDDSPQASMSVRHGQQGGSEQEPATRDGGSLGAKPPCADGGLDRRGAAGVVQRDPGESAAF</sequence>